<evidence type="ECO:0000259" key="2">
    <source>
        <dbReference type="PROSITE" id="PS50215"/>
    </source>
</evidence>
<feature type="transmembrane region" description="Helical" evidence="1">
    <location>
        <begin position="633"/>
        <end position="654"/>
    </location>
</feature>
<keyword evidence="1" id="KW-1133">Transmembrane helix</keyword>
<protein>
    <submittedName>
        <fullName evidence="3">M12 family metallo-peptidase</fullName>
    </submittedName>
</protein>
<dbReference type="Proteomes" id="UP001595904">
    <property type="component" value="Unassembled WGS sequence"/>
</dbReference>
<gene>
    <name evidence="3" type="ORF">ACFPN2_16220</name>
</gene>
<dbReference type="PANTHER" id="PTHR11905">
    <property type="entry name" value="ADAM A DISINTEGRIN AND METALLOPROTEASE DOMAIN"/>
    <property type="match status" value="1"/>
</dbReference>
<keyword evidence="1" id="KW-0472">Membrane</keyword>
<dbReference type="InterPro" id="IPR024079">
    <property type="entry name" value="MetalloPept_cat_dom_sf"/>
</dbReference>
<dbReference type="InterPro" id="IPR001590">
    <property type="entry name" value="Peptidase_M12B"/>
</dbReference>
<evidence type="ECO:0000256" key="1">
    <source>
        <dbReference type="SAM" id="Phobius"/>
    </source>
</evidence>
<dbReference type="PROSITE" id="PS50215">
    <property type="entry name" value="ADAM_MEPRO"/>
    <property type="match status" value="1"/>
</dbReference>
<sequence length="668" mass="68353">MTGSAFGLDRSDSQILYYEPIQLTAPAPTAGQQKSSSQARELQFDAYGRRFVVTLEPNDKLSSLIQRKSGTSSDLTLYRGSINNAAGSWARLSMADGKIEGMLWDGSELYVIEPVEEVQDSLPANTPADPDATAIFRLKDVVMAPGAASCGSDTSTQASSKGSDAYSSMLAELKGSPAIMQAVGATKRIEIAALGDVLFMNRFGTEAQARDEILRRLNNVDGIFSSQLGIEISVPSIDIGDSLSATTNASSLLNELGDLRKRSPNLYSRGLTHLFTGRNLDGTTVGIAFVNSVCDRQYGAGLTESSNTRWVESLIAAHEIGHSFGAPHDGDSTQACGSTPAGSYLMSPSINGSDKFSSCSLNIMQARAAGASCVTALASADIEVDANLGTLQRPLDDSFQWNLTVRNVGGVTTANARAEILLPPDLTIEEAVVTGGSCTSGAGVVLCQLGDIAGGNSAVVNLSLRSEVATSHSISVDVTAANESNLTNNHGAGTISTLPEVDLSVSLQAPASIAAGTSFNATLSAANLSDDSADTVLVTVALPAGVTASSAIFGGTDCRIGDGTITCTLPSLAPGASVTGSATLKATTTDNAVLQAQISSGQIDPVAANNTATTTVTVTGSAMSATQTANSGGGGGGGAAGFGLLALLLGVLGLKNRQARLIRSLPRP</sequence>
<feature type="domain" description="Peptidase M12B" evidence="2">
    <location>
        <begin position="187"/>
        <end position="365"/>
    </location>
</feature>
<dbReference type="RefSeq" id="WP_380598289.1">
    <property type="nucleotide sequence ID" value="NZ_JBHSDU010000003.1"/>
</dbReference>
<evidence type="ECO:0000313" key="4">
    <source>
        <dbReference type="Proteomes" id="UP001595904"/>
    </source>
</evidence>
<comment type="caution">
    <text evidence="3">The sequence shown here is derived from an EMBL/GenBank/DDBJ whole genome shotgun (WGS) entry which is preliminary data.</text>
</comment>
<dbReference type="Gene3D" id="2.60.40.10">
    <property type="entry name" value="Immunoglobulins"/>
    <property type="match status" value="1"/>
</dbReference>
<evidence type="ECO:0000313" key="3">
    <source>
        <dbReference type="EMBL" id="MFC4310639.1"/>
    </source>
</evidence>
<dbReference type="PANTHER" id="PTHR11905:SF159">
    <property type="entry name" value="ADAM METALLOPROTEASE"/>
    <property type="match status" value="1"/>
</dbReference>
<dbReference type="InterPro" id="IPR001434">
    <property type="entry name" value="OmcB-like_DUF11"/>
</dbReference>
<dbReference type="SUPFAM" id="SSF55486">
    <property type="entry name" value="Metalloproteases ('zincins'), catalytic domain"/>
    <property type="match status" value="1"/>
</dbReference>
<accession>A0ABV8SSN6</accession>
<dbReference type="Pfam" id="PF13688">
    <property type="entry name" value="Reprolysin_5"/>
    <property type="match status" value="1"/>
</dbReference>
<keyword evidence="4" id="KW-1185">Reference proteome</keyword>
<dbReference type="Gene3D" id="3.40.390.10">
    <property type="entry name" value="Collagenase (Catalytic Domain)"/>
    <property type="match status" value="1"/>
</dbReference>
<keyword evidence="1" id="KW-0812">Transmembrane</keyword>
<organism evidence="3 4">
    <name type="scientific">Steroidobacter flavus</name>
    <dbReference type="NCBI Taxonomy" id="1842136"/>
    <lineage>
        <taxon>Bacteria</taxon>
        <taxon>Pseudomonadati</taxon>
        <taxon>Pseudomonadota</taxon>
        <taxon>Gammaproteobacteria</taxon>
        <taxon>Steroidobacterales</taxon>
        <taxon>Steroidobacteraceae</taxon>
        <taxon>Steroidobacter</taxon>
    </lineage>
</organism>
<dbReference type="Pfam" id="PF01345">
    <property type="entry name" value="DUF11"/>
    <property type="match status" value="2"/>
</dbReference>
<dbReference type="EMBL" id="JBHSDU010000003">
    <property type="protein sequence ID" value="MFC4310639.1"/>
    <property type="molecule type" value="Genomic_DNA"/>
</dbReference>
<proteinExistence type="predicted"/>
<dbReference type="InterPro" id="IPR013783">
    <property type="entry name" value="Ig-like_fold"/>
</dbReference>
<name>A0ABV8SSN6_9GAMM</name>
<reference evidence="4" key="1">
    <citation type="journal article" date="2019" name="Int. J. Syst. Evol. Microbiol.">
        <title>The Global Catalogue of Microorganisms (GCM) 10K type strain sequencing project: providing services to taxonomists for standard genome sequencing and annotation.</title>
        <authorList>
            <consortium name="The Broad Institute Genomics Platform"/>
            <consortium name="The Broad Institute Genome Sequencing Center for Infectious Disease"/>
            <person name="Wu L."/>
            <person name="Ma J."/>
        </authorList>
    </citation>
    <scope>NUCLEOTIDE SEQUENCE [LARGE SCALE GENOMIC DNA]</scope>
    <source>
        <strain evidence="4">CGMCC 1.10759</strain>
    </source>
</reference>